<proteinExistence type="predicted"/>
<comment type="caution">
    <text evidence="1">The sequence shown here is derived from an EMBL/GenBank/DDBJ whole genome shotgun (WGS) entry which is preliminary data.</text>
</comment>
<gene>
    <name evidence="1" type="ORF">S01H4_09349</name>
</gene>
<sequence length="46" mass="5542">MNELSLYKERLGLFNKIEKCMRRNILKIISKYVNMKNEQEVVVVLL</sequence>
<organism evidence="1">
    <name type="scientific">marine sediment metagenome</name>
    <dbReference type="NCBI Taxonomy" id="412755"/>
    <lineage>
        <taxon>unclassified sequences</taxon>
        <taxon>metagenomes</taxon>
        <taxon>ecological metagenomes</taxon>
    </lineage>
</organism>
<feature type="non-terminal residue" evidence="1">
    <location>
        <position position="46"/>
    </location>
</feature>
<name>X0YI23_9ZZZZ</name>
<protein>
    <submittedName>
        <fullName evidence="1">Uncharacterized protein</fullName>
    </submittedName>
</protein>
<accession>X0YI23</accession>
<dbReference type="EMBL" id="BART01003358">
    <property type="protein sequence ID" value="GAG55699.1"/>
    <property type="molecule type" value="Genomic_DNA"/>
</dbReference>
<reference evidence="1" key="1">
    <citation type="journal article" date="2014" name="Front. Microbiol.">
        <title>High frequency of phylogenetically diverse reductive dehalogenase-homologous genes in deep subseafloor sedimentary metagenomes.</title>
        <authorList>
            <person name="Kawai M."/>
            <person name="Futagami T."/>
            <person name="Toyoda A."/>
            <person name="Takaki Y."/>
            <person name="Nishi S."/>
            <person name="Hori S."/>
            <person name="Arai W."/>
            <person name="Tsubouchi T."/>
            <person name="Morono Y."/>
            <person name="Uchiyama I."/>
            <person name="Ito T."/>
            <person name="Fujiyama A."/>
            <person name="Inagaki F."/>
            <person name="Takami H."/>
        </authorList>
    </citation>
    <scope>NUCLEOTIDE SEQUENCE</scope>
    <source>
        <strain evidence="1">Expedition CK06-06</strain>
    </source>
</reference>
<dbReference type="AlphaFoldDB" id="X0YI23"/>
<evidence type="ECO:0000313" key="1">
    <source>
        <dbReference type="EMBL" id="GAG55699.1"/>
    </source>
</evidence>